<dbReference type="InterPro" id="IPR036047">
    <property type="entry name" value="F-box-like_dom_sf"/>
</dbReference>
<dbReference type="InterPro" id="IPR001810">
    <property type="entry name" value="F-box_dom"/>
</dbReference>
<proteinExistence type="predicted"/>
<evidence type="ECO:0000259" key="1">
    <source>
        <dbReference type="PROSITE" id="PS50181"/>
    </source>
</evidence>
<dbReference type="EMBL" id="MN740685">
    <property type="protein sequence ID" value="QHU07662.1"/>
    <property type="molecule type" value="Genomic_DNA"/>
</dbReference>
<organism evidence="2">
    <name type="scientific">viral metagenome</name>
    <dbReference type="NCBI Taxonomy" id="1070528"/>
    <lineage>
        <taxon>unclassified sequences</taxon>
        <taxon>metagenomes</taxon>
        <taxon>organismal metagenomes</taxon>
    </lineage>
</organism>
<feature type="domain" description="F-box" evidence="1">
    <location>
        <begin position="1"/>
        <end position="54"/>
    </location>
</feature>
<protein>
    <recommendedName>
        <fullName evidence="1">F-box domain-containing protein</fullName>
    </recommendedName>
</protein>
<sequence length="210" mass="24853">MITDLPLEVQEKIFTILDVKNFYKCRLLSKNINSLILNVSPINIPLYDKVYSKIQNSNNFFKIIVYKDEICNRCSYLDGKINWLKYPTTCTCKIIFERTIMYKNQKDLKRFSYFYTILKCLRYSLKKLLVNSLNKLVINFIRNNFINLEVLTVDSIFGNECSMKEVSILSKNVNFSVFKLKEKDYWIKKLKKANIDIGSFNNIKLVQTLL</sequence>
<reference evidence="2" key="1">
    <citation type="journal article" date="2020" name="Nature">
        <title>Giant virus diversity and host interactions through global metagenomics.</title>
        <authorList>
            <person name="Schulz F."/>
            <person name="Roux S."/>
            <person name="Paez-Espino D."/>
            <person name="Jungbluth S."/>
            <person name="Walsh D.A."/>
            <person name="Denef V.J."/>
            <person name="McMahon K.D."/>
            <person name="Konstantinidis K.T."/>
            <person name="Eloe-Fadrosh E.A."/>
            <person name="Kyrpides N.C."/>
            <person name="Woyke T."/>
        </authorList>
    </citation>
    <scope>NUCLEOTIDE SEQUENCE</scope>
    <source>
        <strain evidence="2">GVMAG-S-1041349-163</strain>
    </source>
</reference>
<dbReference type="PROSITE" id="PS50181">
    <property type="entry name" value="FBOX"/>
    <property type="match status" value="1"/>
</dbReference>
<accession>A0A6C0JPJ6</accession>
<dbReference type="SUPFAM" id="SSF81383">
    <property type="entry name" value="F-box domain"/>
    <property type="match status" value="1"/>
</dbReference>
<evidence type="ECO:0000313" key="2">
    <source>
        <dbReference type="EMBL" id="QHU07662.1"/>
    </source>
</evidence>
<name>A0A6C0JPJ6_9ZZZZ</name>
<dbReference type="Pfam" id="PF00646">
    <property type="entry name" value="F-box"/>
    <property type="match status" value="1"/>
</dbReference>
<dbReference type="AlphaFoldDB" id="A0A6C0JPJ6"/>